<dbReference type="Proteomes" id="UP000015102">
    <property type="component" value="Unassembled WGS sequence"/>
</dbReference>
<evidence type="ECO:0000313" key="1">
    <source>
        <dbReference type="EnsemblMetazoa" id="MESCA008868-PA"/>
    </source>
</evidence>
<evidence type="ECO:0000313" key="2">
    <source>
        <dbReference type="Proteomes" id="UP000015102"/>
    </source>
</evidence>
<name>T1GYE3_MEGSC</name>
<dbReference type="EMBL" id="CAQQ02173651">
    <property type="status" value="NOT_ANNOTATED_CDS"/>
    <property type="molecule type" value="Genomic_DNA"/>
</dbReference>
<reference evidence="1" key="2">
    <citation type="submission" date="2015-06" db="UniProtKB">
        <authorList>
            <consortium name="EnsemblMetazoa"/>
        </authorList>
    </citation>
    <scope>IDENTIFICATION</scope>
</reference>
<dbReference type="EnsemblMetazoa" id="MESCA008868-RA">
    <property type="protein sequence ID" value="MESCA008868-PA"/>
    <property type="gene ID" value="MESCA008868"/>
</dbReference>
<accession>T1GYE3</accession>
<dbReference type="HOGENOM" id="CLU_1708742_0_0_1"/>
<evidence type="ECO:0008006" key="3">
    <source>
        <dbReference type="Google" id="ProtNLM"/>
    </source>
</evidence>
<dbReference type="AlphaFoldDB" id="T1GYE3"/>
<proteinExistence type="predicted"/>
<reference evidence="2" key="1">
    <citation type="submission" date="2013-02" db="EMBL/GenBank/DDBJ databases">
        <authorList>
            <person name="Hughes D."/>
        </authorList>
    </citation>
    <scope>NUCLEOTIDE SEQUENCE</scope>
    <source>
        <strain>Durham</strain>
        <strain evidence="2">NC isolate 2 -- Noor lab</strain>
    </source>
</reference>
<protein>
    <recommendedName>
        <fullName evidence="3">Reverse transcriptase domain-containing protein</fullName>
    </recommendedName>
</protein>
<organism evidence="1 2">
    <name type="scientific">Megaselia scalaris</name>
    <name type="common">Humpbacked fly</name>
    <name type="synonym">Phora scalaris</name>
    <dbReference type="NCBI Taxonomy" id="36166"/>
    <lineage>
        <taxon>Eukaryota</taxon>
        <taxon>Metazoa</taxon>
        <taxon>Ecdysozoa</taxon>
        <taxon>Arthropoda</taxon>
        <taxon>Hexapoda</taxon>
        <taxon>Insecta</taxon>
        <taxon>Pterygota</taxon>
        <taxon>Neoptera</taxon>
        <taxon>Endopterygota</taxon>
        <taxon>Diptera</taxon>
        <taxon>Brachycera</taxon>
        <taxon>Muscomorpha</taxon>
        <taxon>Platypezoidea</taxon>
        <taxon>Phoridae</taxon>
        <taxon>Megaseliini</taxon>
        <taxon>Megaselia</taxon>
    </lineage>
</organism>
<keyword evidence="2" id="KW-1185">Reference proteome</keyword>
<dbReference type="EMBL" id="CAQQ02173652">
    <property type="status" value="NOT_ANNOTATED_CDS"/>
    <property type="molecule type" value="Genomic_DNA"/>
</dbReference>
<dbReference type="OMA" id="ISCAKRE"/>
<sequence length="154" mass="17715">NCGSHWFQESKSAFSSKISCAKREELAQTDNVSPFLAISARSGVIYIEYAEGIAILVQDKFPNTLSKLLSQALRIVKAWTIENRLGVNANKSNLVMFTRRHTMVDFKKPKLDRTMLKIKQKAKKLGIILDKKLSWRSSKEKRRFLGSKWVLRRT</sequence>